<proteinExistence type="predicted"/>
<dbReference type="EMBL" id="CAAALY010048011">
    <property type="protein sequence ID" value="VEL20790.1"/>
    <property type="molecule type" value="Genomic_DNA"/>
</dbReference>
<name>A0A3S5AN74_9PLAT</name>
<evidence type="ECO:0000313" key="2">
    <source>
        <dbReference type="Proteomes" id="UP000784294"/>
    </source>
</evidence>
<protein>
    <submittedName>
        <fullName evidence="1">Uncharacterized protein</fullName>
    </submittedName>
</protein>
<organism evidence="1 2">
    <name type="scientific">Protopolystoma xenopodis</name>
    <dbReference type="NCBI Taxonomy" id="117903"/>
    <lineage>
        <taxon>Eukaryota</taxon>
        <taxon>Metazoa</taxon>
        <taxon>Spiralia</taxon>
        <taxon>Lophotrochozoa</taxon>
        <taxon>Platyhelminthes</taxon>
        <taxon>Monogenea</taxon>
        <taxon>Polyopisthocotylea</taxon>
        <taxon>Polystomatidea</taxon>
        <taxon>Polystomatidae</taxon>
        <taxon>Protopolystoma</taxon>
    </lineage>
</organism>
<sequence>MRCIRVLKSEHNEEDVGDENAFVSYGNGRRAIERAREDALIAWKVIFSCHGGQVDLLDSTRRLYSRKGCERPFGVVCVHDEQVHDDECNEELLCDGIQWARVKVELDFCCINYNPNLAVLICLDSVSPGVSSNPLTIATLAITLWLESTRTKYARLDQLE</sequence>
<accession>A0A3S5AN74</accession>
<reference evidence="1" key="1">
    <citation type="submission" date="2018-11" db="EMBL/GenBank/DDBJ databases">
        <authorList>
            <consortium name="Pathogen Informatics"/>
        </authorList>
    </citation>
    <scope>NUCLEOTIDE SEQUENCE</scope>
</reference>
<gene>
    <name evidence="1" type="ORF">PXEA_LOCUS14230</name>
</gene>
<evidence type="ECO:0000313" key="1">
    <source>
        <dbReference type="EMBL" id="VEL20790.1"/>
    </source>
</evidence>
<dbReference type="Proteomes" id="UP000784294">
    <property type="component" value="Unassembled WGS sequence"/>
</dbReference>
<keyword evidence="2" id="KW-1185">Reference proteome</keyword>
<comment type="caution">
    <text evidence="1">The sequence shown here is derived from an EMBL/GenBank/DDBJ whole genome shotgun (WGS) entry which is preliminary data.</text>
</comment>
<dbReference type="AlphaFoldDB" id="A0A3S5AN74"/>